<comment type="caution">
    <text evidence="3">The sequence shown here is derived from an EMBL/GenBank/DDBJ whole genome shotgun (WGS) entry which is preliminary data.</text>
</comment>
<feature type="domain" description="LysM" evidence="2">
    <location>
        <begin position="100"/>
        <end position="145"/>
    </location>
</feature>
<dbReference type="InterPro" id="IPR036779">
    <property type="entry name" value="LysM_dom_sf"/>
</dbReference>
<dbReference type="CDD" id="cd00118">
    <property type="entry name" value="LysM"/>
    <property type="match status" value="1"/>
</dbReference>
<dbReference type="SUPFAM" id="SSF54106">
    <property type="entry name" value="LysM domain"/>
    <property type="match status" value="1"/>
</dbReference>
<gene>
    <name evidence="3" type="ORF">BP5553_00380</name>
</gene>
<sequence>MSESCGSCAILLRNIPPPYDEPGLDPQSPDRRLYCCGPFCQISSEPSCLPQGLRDPPSYTPFSSSSSHKQDAASDPKDLPAYSPSEVPHTSDVKAPVEDIAHFLDHDVDTLTSVALRYNVPISALRRANNITSDHLLLARRTITIPSEFYKGGVSLSPRPIEGEEEETRKAIVRRWMVACKVSEYVLPLAAFVGGDMPSLGKEGKLTWGFGMPCSYDAAVSYLKLADYDLDMAILSFKDDERWEKEHPMEGSMKVREKMKHVLGRRVFTGQR</sequence>
<organism evidence="3 4">
    <name type="scientific">Venustampulla echinocandica</name>
    <dbReference type="NCBI Taxonomy" id="2656787"/>
    <lineage>
        <taxon>Eukaryota</taxon>
        <taxon>Fungi</taxon>
        <taxon>Dikarya</taxon>
        <taxon>Ascomycota</taxon>
        <taxon>Pezizomycotina</taxon>
        <taxon>Leotiomycetes</taxon>
        <taxon>Helotiales</taxon>
        <taxon>Pleuroascaceae</taxon>
        <taxon>Venustampulla</taxon>
    </lineage>
</organism>
<reference evidence="3 4" key="1">
    <citation type="journal article" date="2018" name="IMA Fungus">
        <title>IMA Genome-F 9: Draft genome sequence of Annulohypoxylon stygium, Aspergillus mulundensis, Berkeleyomyces basicola (syn. Thielaviopsis basicola), Ceratocystis smalleyi, two Cercospora beticola strains, Coleophoma cylindrospora, Fusarium fracticaudum, Phialophora cf. hyalina, and Morchella septimelata.</title>
        <authorList>
            <person name="Wingfield B.D."/>
            <person name="Bills G.F."/>
            <person name="Dong Y."/>
            <person name="Huang W."/>
            <person name="Nel W.J."/>
            <person name="Swalarsk-Parry B.S."/>
            <person name="Vaghefi N."/>
            <person name="Wilken P.M."/>
            <person name="An Z."/>
            <person name="de Beer Z.W."/>
            <person name="De Vos L."/>
            <person name="Chen L."/>
            <person name="Duong T.A."/>
            <person name="Gao Y."/>
            <person name="Hammerbacher A."/>
            <person name="Kikkert J.R."/>
            <person name="Li Y."/>
            <person name="Li H."/>
            <person name="Li K."/>
            <person name="Li Q."/>
            <person name="Liu X."/>
            <person name="Ma X."/>
            <person name="Naidoo K."/>
            <person name="Pethybridge S.J."/>
            <person name="Sun J."/>
            <person name="Steenkamp E.T."/>
            <person name="van der Nest M.A."/>
            <person name="van Wyk S."/>
            <person name="Wingfield M.J."/>
            <person name="Xiong C."/>
            <person name="Yue Q."/>
            <person name="Zhang X."/>
        </authorList>
    </citation>
    <scope>NUCLEOTIDE SEQUENCE [LARGE SCALE GENOMIC DNA]</scope>
    <source>
        <strain evidence="3 4">BP 5553</strain>
    </source>
</reference>
<dbReference type="AlphaFoldDB" id="A0A370TY09"/>
<dbReference type="PANTHER" id="PTHR20932">
    <property type="entry name" value="LYSM AND PUTATIVE PEPTIDOGLYCAN-BINDING DOMAIN-CONTAINING PROTEIN"/>
    <property type="match status" value="1"/>
</dbReference>
<dbReference type="Proteomes" id="UP000254866">
    <property type="component" value="Unassembled WGS sequence"/>
</dbReference>
<dbReference type="RefSeq" id="XP_031873057.1">
    <property type="nucleotide sequence ID" value="XM_032009003.1"/>
</dbReference>
<feature type="region of interest" description="Disordered" evidence="1">
    <location>
        <begin position="51"/>
        <end position="91"/>
    </location>
</feature>
<evidence type="ECO:0000313" key="4">
    <source>
        <dbReference type="Proteomes" id="UP000254866"/>
    </source>
</evidence>
<dbReference type="EMBL" id="NPIC01000001">
    <property type="protein sequence ID" value="RDL40401.1"/>
    <property type="molecule type" value="Genomic_DNA"/>
</dbReference>
<feature type="compositionally biased region" description="Basic and acidic residues" evidence="1">
    <location>
        <begin position="68"/>
        <end position="78"/>
    </location>
</feature>
<dbReference type="Pfam" id="PF01476">
    <property type="entry name" value="LysM"/>
    <property type="match status" value="1"/>
</dbReference>
<dbReference type="InterPro" id="IPR045030">
    <property type="entry name" value="LYSM1-4"/>
</dbReference>
<keyword evidence="4" id="KW-1185">Reference proteome</keyword>
<name>A0A370TY09_9HELO</name>
<proteinExistence type="predicted"/>
<accession>A0A370TY09</accession>
<dbReference type="PANTHER" id="PTHR20932:SF31">
    <property type="entry name" value="RING-TYPE DOMAIN-CONTAINING PROTEIN"/>
    <property type="match status" value="1"/>
</dbReference>
<dbReference type="InterPro" id="IPR018392">
    <property type="entry name" value="LysM"/>
</dbReference>
<evidence type="ECO:0000256" key="1">
    <source>
        <dbReference type="SAM" id="MobiDB-lite"/>
    </source>
</evidence>
<dbReference type="OrthoDB" id="2107166at2759"/>
<dbReference type="Gene3D" id="3.10.350.10">
    <property type="entry name" value="LysM domain"/>
    <property type="match status" value="1"/>
</dbReference>
<evidence type="ECO:0000259" key="2">
    <source>
        <dbReference type="PROSITE" id="PS51782"/>
    </source>
</evidence>
<dbReference type="GeneID" id="43593229"/>
<dbReference type="PROSITE" id="PS51782">
    <property type="entry name" value="LYSM"/>
    <property type="match status" value="1"/>
</dbReference>
<evidence type="ECO:0000313" key="3">
    <source>
        <dbReference type="EMBL" id="RDL40401.1"/>
    </source>
</evidence>
<protein>
    <recommendedName>
        <fullName evidence="2">LysM domain-containing protein</fullName>
    </recommendedName>
</protein>